<feature type="region of interest" description="Disordered" evidence="2">
    <location>
        <begin position="155"/>
        <end position="185"/>
    </location>
</feature>
<gene>
    <name evidence="3" type="ORF">ECRASSUSDP1_LOCUS1113</name>
</gene>
<dbReference type="AlphaFoldDB" id="A0AAD1X3Y1"/>
<proteinExistence type="predicted"/>
<evidence type="ECO:0000256" key="1">
    <source>
        <dbReference type="SAM" id="Coils"/>
    </source>
</evidence>
<keyword evidence="1" id="KW-0175">Coiled coil</keyword>
<evidence type="ECO:0000313" key="3">
    <source>
        <dbReference type="EMBL" id="CAI2359819.1"/>
    </source>
</evidence>
<comment type="caution">
    <text evidence="3">The sequence shown here is derived from an EMBL/GenBank/DDBJ whole genome shotgun (WGS) entry which is preliminary data.</text>
</comment>
<dbReference type="EMBL" id="CAMPGE010001051">
    <property type="protein sequence ID" value="CAI2359819.1"/>
    <property type="molecule type" value="Genomic_DNA"/>
</dbReference>
<evidence type="ECO:0000313" key="4">
    <source>
        <dbReference type="Proteomes" id="UP001295684"/>
    </source>
</evidence>
<feature type="compositionally biased region" description="Polar residues" evidence="2">
    <location>
        <begin position="162"/>
        <end position="171"/>
    </location>
</feature>
<name>A0AAD1X3Y1_EUPCR</name>
<sequence>MEFVGHHTSTNKKEKFIDARLQRAKIKCLEFFNRHSNTFIDSENVYPGPSQDYMKAVNKLENLSKKREVYTRIADKYANSTIADEEDLKYNYKRYERSNLETKKYVDTKLHPSSNRASCERTYGQSQYSSILKQRNSSFVRDLSKRSVPSSALGIRSHAVSPASSSPIHLQSSSKKDIHSPSSEYKGMKLSNVSQLLVSMKKQSHKDKKEIKRLKKEILSKSKKLAKLEAVFEESQDKWGSEHASMYNKIAELQKIVNSKDTIIEGLEVKMSQEQELFNKEIEELTQNFEVKIQDLKKDKHARIKDLGSQINMEKETCELYKDKLKQLSTYVKTAKELLQYKNDTNLDKYLASKEVNKDSTFEEENLLKPISDHEFDVSQNMFSMEQKYDQDVKINRAAELSNNLTQLEAEMYKNEVCQLKNEIVALARDTKIMIQVIDKVLPRENADPIDNLLDFGKEKGKMSIEEELDQILMDENDKSEISISKAVQEVRMIRKNIINLKNMGYSIIRC</sequence>
<accession>A0AAD1X3Y1</accession>
<feature type="coiled-coil region" evidence="1">
    <location>
        <begin position="197"/>
        <end position="231"/>
    </location>
</feature>
<keyword evidence="4" id="KW-1185">Reference proteome</keyword>
<evidence type="ECO:0000256" key="2">
    <source>
        <dbReference type="SAM" id="MobiDB-lite"/>
    </source>
</evidence>
<dbReference type="Proteomes" id="UP001295684">
    <property type="component" value="Unassembled WGS sequence"/>
</dbReference>
<protein>
    <submittedName>
        <fullName evidence="3">Uncharacterized protein</fullName>
    </submittedName>
</protein>
<organism evidence="3 4">
    <name type="scientific">Euplotes crassus</name>
    <dbReference type="NCBI Taxonomy" id="5936"/>
    <lineage>
        <taxon>Eukaryota</taxon>
        <taxon>Sar</taxon>
        <taxon>Alveolata</taxon>
        <taxon>Ciliophora</taxon>
        <taxon>Intramacronucleata</taxon>
        <taxon>Spirotrichea</taxon>
        <taxon>Hypotrichia</taxon>
        <taxon>Euplotida</taxon>
        <taxon>Euplotidae</taxon>
        <taxon>Moneuplotes</taxon>
    </lineage>
</organism>
<reference evidence="3" key="1">
    <citation type="submission" date="2023-07" db="EMBL/GenBank/DDBJ databases">
        <authorList>
            <consortium name="AG Swart"/>
            <person name="Singh M."/>
            <person name="Singh A."/>
            <person name="Seah K."/>
            <person name="Emmerich C."/>
        </authorList>
    </citation>
    <scope>NUCLEOTIDE SEQUENCE</scope>
    <source>
        <strain evidence="3">DP1</strain>
    </source>
</reference>